<evidence type="ECO:0000259" key="11">
    <source>
        <dbReference type="PROSITE" id="PS51133"/>
    </source>
</evidence>
<dbReference type="Proteomes" id="UP000745764">
    <property type="component" value="Unassembled WGS sequence"/>
</dbReference>
<reference evidence="12" key="1">
    <citation type="submission" date="2020-06" db="EMBL/GenBank/DDBJ databases">
        <authorList>
            <person name="Onetto C."/>
        </authorList>
    </citation>
    <scope>NUCLEOTIDE SEQUENCE</scope>
</reference>
<feature type="binding site" evidence="9">
    <location>
        <position position="113"/>
    </location>
    <ligand>
        <name>Zn(2+)</name>
        <dbReference type="ChEBI" id="CHEBI:29105"/>
        <label>2</label>
    </ligand>
</feature>
<evidence type="ECO:0000256" key="5">
    <source>
        <dbReference type="ARBA" id="ARBA00022833"/>
    </source>
</evidence>
<dbReference type="CDD" id="cd10507">
    <property type="entry name" value="Zn-ribbon_RPA12"/>
    <property type="match status" value="1"/>
</dbReference>
<dbReference type="PROSITE" id="PS51133">
    <property type="entry name" value="ZF_TFIIS_2"/>
    <property type="match status" value="1"/>
</dbReference>
<gene>
    <name evidence="12" type="ORF">AWRI4620_LOCUS1783</name>
</gene>
<feature type="binding site" evidence="9">
    <location>
        <position position="32"/>
    </location>
    <ligand>
        <name>Zn(2+)</name>
        <dbReference type="ChEBI" id="CHEBI:29105"/>
        <label>1</label>
    </ligand>
</feature>
<dbReference type="PANTHER" id="PTHR11239">
    <property type="entry name" value="DNA-DIRECTED RNA POLYMERASE"/>
    <property type="match status" value="1"/>
</dbReference>
<keyword evidence="5 9" id="KW-0862">Zinc</keyword>
<dbReference type="InterPro" id="IPR001222">
    <property type="entry name" value="Znf_TFIIS"/>
</dbReference>
<feature type="binding site" evidence="9">
    <location>
        <position position="85"/>
    </location>
    <ligand>
        <name>Zn(2+)</name>
        <dbReference type="ChEBI" id="CHEBI:29105"/>
        <label>2</label>
    </ligand>
</feature>
<feature type="domain" description="TFIIS-type" evidence="11">
    <location>
        <begin position="78"/>
        <end position="116"/>
    </location>
</feature>
<dbReference type="GO" id="GO:0003676">
    <property type="term" value="F:nucleic acid binding"/>
    <property type="evidence" value="ECO:0007669"/>
    <property type="project" value="InterPro"/>
</dbReference>
<evidence type="ECO:0000256" key="4">
    <source>
        <dbReference type="ARBA" id="ARBA00022771"/>
    </source>
</evidence>
<proteinExistence type="inferred from homology"/>
<dbReference type="GO" id="GO:0008270">
    <property type="term" value="F:zinc ion binding"/>
    <property type="evidence" value="ECO:0007669"/>
    <property type="project" value="UniProtKB-KW"/>
</dbReference>
<dbReference type="Gene3D" id="2.20.25.10">
    <property type="match status" value="1"/>
</dbReference>
<dbReference type="InterPro" id="IPR019761">
    <property type="entry name" value="DNA-dir_RNA_pol-M_15_CS"/>
</dbReference>
<dbReference type="SMART" id="SM00440">
    <property type="entry name" value="ZnF_C2C2"/>
    <property type="match status" value="1"/>
</dbReference>
<dbReference type="PANTHER" id="PTHR11239:SF14">
    <property type="entry name" value="DNA-DIRECTED RNA POLYMERASE I SUBUNIT RPA12"/>
    <property type="match status" value="1"/>
</dbReference>
<dbReference type="AlphaFoldDB" id="A0A9N8PQ17"/>
<evidence type="ECO:0000256" key="1">
    <source>
        <dbReference type="ARBA" id="ARBA00004604"/>
    </source>
</evidence>
<keyword evidence="13" id="KW-1185">Reference proteome</keyword>
<protein>
    <recommendedName>
        <fullName evidence="8">DNA-directed RNA polymerase subunit</fullName>
    </recommendedName>
</protein>
<evidence type="ECO:0000256" key="8">
    <source>
        <dbReference type="PIRNR" id="PIRNR005586"/>
    </source>
</evidence>
<sequence length="116" mass="12828">MALVGTLLFCTDCGSILERHPPDQHLIKCDVCSTLNNNNWPASQKTTSAPHAFPSRLFDKRSNVQILTADDRDTWALTSGICPKCENDKLKFRDIQTRGADEGSTIFYKCPACGHG</sequence>
<dbReference type="SUPFAM" id="SSF57783">
    <property type="entry name" value="Zinc beta-ribbon"/>
    <property type="match status" value="1"/>
</dbReference>
<evidence type="ECO:0000256" key="9">
    <source>
        <dbReference type="PIRSR" id="PIRSR005586-1"/>
    </source>
</evidence>
<evidence type="ECO:0000256" key="10">
    <source>
        <dbReference type="PIRSR" id="PIRSR005586-2"/>
    </source>
</evidence>
<evidence type="ECO:0000256" key="7">
    <source>
        <dbReference type="ARBA" id="ARBA00023242"/>
    </source>
</evidence>
<evidence type="ECO:0000256" key="3">
    <source>
        <dbReference type="ARBA" id="ARBA00022723"/>
    </source>
</evidence>
<comment type="subcellular location">
    <subcellularLocation>
        <location evidence="1">Nucleus</location>
        <location evidence="1">Nucleolus</location>
    </subcellularLocation>
</comment>
<dbReference type="Pfam" id="PF01096">
    <property type="entry name" value="Zn_ribbon_TFIIS"/>
    <property type="match status" value="1"/>
</dbReference>
<keyword evidence="3 9" id="KW-0479">Metal-binding</keyword>
<keyword evidence="6 8" id="KW-0804">Transcription</keyword>
<keyword evidence="2 8" id="KW-0240">DNA-directed RNA polymerase</keyword>
<dbReference type="InterPro" id="IPR034004">
    <property type="entry name" value="Zn_ribbon_RPA12_C"/>
</dbReference>
<dbReference type="GO" id="GO:0006363">
    <property type="term" value="P:termination of RNA polymerase I transcription"/>
    <property type="evidence" value="ECO:0007669"/>
    <property type="project" value="TreeGrafter"/>
</dbReference>
<dbReference type="EMBL" id="CAINUL010000002">
    <property type="protein sequence ID" value="CAD0107528.1"/>
    <property type="molecule type" value="Genomic_DNA"/>
</dbReference>
<feature type="binding site" evidence="9">
    <location>
        <position position="10"/>
    </location>
    <ligand>
        <name>Zn(2+)</name>
        <dbReference type="ChEBI" id="CHEBI:29105"/>
        <label>1</label>
    </ligand>
</feature>
<comment type="similarity">
    <text evidence="8">Belongs to the archaeal rpoM/eukaryotic RPA12/RPB9/RPC11 RNA polymerase family.</text>
</comment>
<evidence type="ECO:0000313" key="13">
    <source>
        <dbReference type="Proteomes" id="UP000745764"/>
    </source>
</evidence>
<keyword evidence="7 8" id="KW-0539">Nucleus</keyword>
<dbReference type="PROSITE" id="PS01030">
    <property type="entry name" value="RNA_POL_M_15KD"/>
    <property type="match status" value="1"/>
</dbReference>
<evidence type="ECO:0000256" key="6">
    <source>
        <dbReference type="ARBA" id="ARBA00023163"/>
    </source>
</evidence>
<dbReference type="PIRSF" id="PIRSF005586">
    <property type="entry name" value="RNApol_RpoM"/>
    <property type="match status" value="1"/>
</dbReference>
<keyword evidence="4 10" id="KW-0863">Zinc-finger</keyword>
<comment type="caution">
    <text evidence="12">The sequence shown here is derived from an EMBL/GenBank/DDBJ whole genome shotgun (WGS) entry which is preliminary data.</text>
</comment>
<evidence type="ECO:0000256" key="2">
    <source>
        <dbReference type="ARBA" id="ARBA00022478"/>
    </source>
</evidence>
<evidence type="ECO:0000313" key="12">
    <source>
        <dbReference type="EMBL" id="CAD0107528.1"/>
    </source>
</evidence>
<name>A0A9N8PQ17_9PEZI</name>
<dbReference type="GO" id="GO:0005736">
    <property type="term" value="C:RNA polymerase I complex"/>
    <property type="evidence" value="ECO:0007669"/>
    <property type="project" value="TreeGrafter"/>
</dbReference>
<accession>A0A9N8PQ17</accession>
<feature type="binding site" evidence="9">
    <location>
        <position position="29"/>
    </location>
    <ligand>
        <name>Zn(2+)</name>
        <dbReference type="ChEBI" id="CHEBI:29105"/>
        <label>1</label>
    </ligand>
</feature>
<dbReference type="GO" id="GO:0003899">
    <property type="term" value="F:DNA-directed RNA polymerase activity"/>
    <property type="evidence" value="ECO:0007669"/>
    <property type="project" value="InterPro"/>
</dbReference>
<organism evidence="12 13">
    <name type="scientific">Aureobasidium uvarum</name>
    <dbReference type="NCBI Taxonomy" id="2773716"/>
    <lineage>
        <taxon>Eukaryota</taxon>
        <taxon>Fungi</taxon>
        <taxon>Dikarya</taxon>
        <taxon>Ascomycota</taxon>
        <taxon>Pezizomycotina</taxon>
        <taxon>Dothideomycetes</taxon>
        <taxon>Dothideomycetidae</taxon>
        <taxon>Dothideales</taxon>
        <taxon>Saccotheciaceae</taxon>
        <taxon>Aureobasidium</taxon>
    </lineage>
</organism>
<comment type="function">
    <text evidence="8">DNA-dependent RNA polymerase catalyzes the transcription of DNA into RNA using the four ribonucleoside triphosphates as substrates.</text>
</comment>
<feature type="binding site" evidence="9">
    <location>
        <position position="82"/>
    </location>
    <ligand>
        <name>Zn(2+)</name>
        <dbReference type="ChEBI" id="CHEBI:29105"/>
        <label>2</label>
    </ligand>
</feature>
<feature type="zinc finger region" description="C4-type" evidence="10">
    <location>
        <begin position="10"/>
        <end position="32"/>
    </location>
</feature>
<feature type="binding site" evidence="9">
    <location>
        <position position="13"/>
    </location>
    <ligand>
        <name>Zn(2+)</name>
        <dbReference type="ChEBI" id="CHEBI:29105"/>
        <label>1</label>
    </ligand>
</feature>
<dbReference type="OrthoDB" id="10056816at2759"/>
<feature type="binding site" evidence="9">
    <location>
        <position position="110"/>
    </location>
    <ligand>
        <name>Zn(2+)</name>
        <dbReference type="ChEBI" id="CHEBI:29105"/>
        <label>2</label>
    </ligand>
</feature>
<dbReference type="InterPro" id="IPR012164">
    <property type="entry name" value="Rpa12/Rpb9/Rpc10/TFS"/>
</dbReference>